<accession>A0A448Z0U1</accession>
<feature type="region of interest" description="Disordered" evidence="1">
    <location>
        <begin position="319"/>
        <end position="474"/>
    </location>
</feature>
<dbReference type="Pfam" id="PF13563">
    <property type="entry name" value="2_5_RNA_ligase2"/>
    <property type="match status" value="1"/>
</dbReference>
<organism evidence="2 3">
    <name type="scientific">Pseudo-nitzschia multistriata</name>
    <dbReference type="NCBI Taxonomy" id="183589"/>
    <lineage>
        <taxon>Eukaryota</taxon>
        <taxon>Sar</taxon>
        <taxon>Stramenopiles</taxon>
        <taxon>Ochrophyta</taxon>
        <taxon>Bacillariophyta</taxon>
        <taxon>Bacillariophyceae</taxon>
        <taxon>Bacillariophycidae</taxon>
        <taxon>Bacillariales</taxon>
        <taxon>Bacillariaceae</taxon>
        <taxon>Pseudo-nitzschia</taxon>
    </lineage>
</organism>
<keyword evidence="3" id="KW-1185">Reference proteome</keyword>
<gene>
    <name evidence="2" type="ORF">PSNMU_V1.4_AUG-EV-PASAV3_0023840</name>
</gene>
<reference evidence="2 3" key="1">
    <citation type="submission" date="2019-01" db="EMBL/GenBank/DDBJ databases">
        <authorList>
            <person name="Ferrante I. M."/>
        </authorList>
    </citation>
    <scope>NUCLEOTIDE SEQUENCE [LARGE SCALE GENOMIC DNA]</scope>
    <source>
        <strain evidence="2 3">B856</strain>
    </source>
</reference>
<dbReference type="InterPro" id="IPR009097">
    <property type="entry name" value="Cyclic_Pdiesterase"/>
</dbReference>
<dbReference type="EMBL" id="CAACVS010000064">
    <property type="protein sequence ID" value="VEU35640.1"/>
    <property type="molecule type" value="Genomic_DNA"/>
</dbReference>
<dbReference type="PANTHER" id="PTHR37474">
    <property type="entry name" value="RNA LIGASE/CYCLIC NUCLEOTIDE PHOSPHODIESTERASE"/>
    <property type="match status" value="1"/>
</dbReference>
<protein>
    <submittedName>
        <fullName evidence="2">Uncharacterized protein</fullName>
    </submittedName>
</protein>
<dbReference type="OrthoDB" id="10263155at2759"/>
<name>A0A448Z0U1_9STRA</name>
<feature type="compositionally biased region" description="Basic and acidic residues" evidence="1">
    <location>
        <begin position="336"/>
        <end position="346"/>
    </location>
</feature>
<sequence length="544" mass="59771">MACGWSRVPWPKRSAAGDRRRRRWILAVCVALALAPAVLPLASLPAVPSAQAFSPPPRRRGGGSLLLDARPAEGVPAEVGGADGAALDGTRAADGTRATAYKKRHSRSVCLLPPSPLAGGGGDACASAAWEAVREVRLALRDPGFFRWPPHVNLLYPFVEEADNNDDDGSLLAKLRRAALGVEPFWVSLDLGNLETFGDDTRGVLWADPKSHRGDRPGATQAPIEELQALLEREFPMCSESLKERTFVPHMTMSAKFGSLGDAKAAAACLDARRRGETTRVVSFRCEEFYLLERESDDAQFLKKATIALGRGATGSGVRLHDPPEVIGGMPPSEEGWVRTETEGFRARRRKNQAHRKRGGGRTRPGYRARRRQKLAAKHSGAPARDARRRDPPLRHDTDEEVARKRAERRARREQQQQQRGRASGHTRAARDGRPGAAVCRGVQKKTNQNKTKRDETRRRVGEEDRGKLPFGAGAFPATFRARRAPIEHEPKRSIKTKPRRDGKDGHTIAVYSHENTECSGTVSIGCKAPGRNVRTLRFGAMKK</sequence>
<feature type="compositionally biased region" description="Basic and acidic residues" evidence="1">
    <location>
        <begin position="385"/>
        <end position="415"/>
    </location>
</feature>
<feature type="compositionally biased region" description="Basic and acidic residues" evidence="1">
    <location>
        <begin position="452"/>
        <end position="468"/>
    </location>
</feature>
<evidence type="ECO:0000313" key="2">
    <source>
        <dbReference type="EMBL" id="VEU35640.1"/>
    </source>
</evidence>
<evidence type="ECO:0000256" key="1">
    <source>
        <dbReference type="SAM" id="MobiDB-lite"/>
    </source>
</evidence>
<dbReference type="PANTHER" id="PTHR37474:SF1">
    <property type="entry name" value="2'-5' RNA LIGASE FAMILY PROTEIN"/>
    <property type="match status" value="1"/>
</dbReference>
<dbReference type="Gene3D" id="3.90.1140.10">
    <property type="entry name" value="Cyclic phosphodiesterase"/>
    <property type="match status" value="1"/>
</dbReference>
<dbReference type="Proteomes" id="UP000291116">
    <property type="component" value="Unassembled WGS sequence"/>
</dbReference>
<dbReference type="AlphaFoldDB" id="A0A448Z0U1"/>
<feature type="compositionally biased region" description="Basic residues" evidence="1">
    <location>
        <begin position="347"/>
        <end position="377"/>
    </location>
</feature>
<dbReference type="SUPFAM" id="SSF55144">
    <property type="entry name" value="LigT-like"/>
    <property type="match status" value="1"/>
</dbReference>
<proteinExistence type="predicted"/>
<evidence type="ECO:0000313" key="3">
    <source>
        <dbReference type="Proteomes" id="UP000291116"/>
    </source>
</evidence>